<dbReference type="NCBIfam" id="NF001109">
    <property type="entry name" value="PRK00136.1"/>
    <property type="match status" value="1"/>
</dbReference>
<dbReference type="HAMAP" id="MF_01302_B">
    <property type="entry name" value="Ribosomal_uS8_B"/>
    <property type="match status" value="1"/>
</dbReference>
<evidence type="ECO:0000256" key="2">
    <source>
        <dbReference type="ARBA" id="ARBA00022980"/>
    </source>
</evidence>
<keyword evidence="2 5" id="KW-0689">Ribosomal protein</keyword>
<reference evidence="7" key="1">
    <citation type="submission" date="2020-08" db="EMBL/GenBank/DDBJ databases">
        <authorList>
            <person name="Zou R."/>
        </authorList>
    </citation>
    <scope>NUCLEOTIDE SEQUENCE</scope>
</reference>
<dbReference type="Gene3D" id="3.30.1490.10">
    <property type="match status" value="1"/>
</dbReference>
<organism evidence="7">
    <name type="scientific">Cycas shiwandashanica</name>
    <dbReference type="NCBI Taxonomy" id="2004578"/>
    <lineage>
        <taxon>Eukaryota</taxon>
        <taxon>Viridiplantae</taxon>
        <taxon>Streptophyta</taxon>
        <taxon>Embryophyta</taxon>
        <taxon>Tracheophyta</taxon>
        <taxon>Spermatophyta</taxon>
        <taxon>Cycadidae</taxon>
        <taxon>Cycadales</taxon>
        <taxon>Cycadaceae</taxon>
        <taxon>Cycas</taxon>
    </lineage>
</organism>
<keyword evidence="5" id="KW-0694">RNA-binding</keyword>
<dbReference type="InterPro" id="IPR047863">
    <property type="entry name" value="Ribosomal_uS8_CS"/>
</dbReference>
<dbReference type="FunFam" id="3.30.1490.10:FF:000001">
    <property type="entry name" value="30S ribosomal protein S8"/>
    <property type="match status" value="1"/>
</dbReference>
<accession>A0A7M3UTJ0</accession>
<keyword evidence="5" id="KW-0699">rRNA-binding</keyword>
<dbReference type="GO" id="GO:0019843">
    <property type="term" value="F:rRNA binding"/>
    <property type="evidence" value="ECO:0007669"/>
    <property type="project" value="UniProtKB-UniRule"/>
</dbReference>
<evidence type="ECO:0000256" key="6">
    <source>
        <dbReference type="RuleBase" id="RU003660"/>
    </source>
</evidence>
<gene>
    <name evidence="5 7" type="primary">rps8</name>
</gene>
<dbReference type="RefSeq" id="YP_010016836.1">
    <property type="nucleotide sequence ID" value="NC_053567.1"/>
</dbReference>
<name>A0A7M3UTJ0_9SPER</name>
<dbReference type="PANTHER" id="PTHR11758">
    <property type="entry name" value="40S RIBOSOMAL PROTEIN S15A"/>
    <property type="match status" value="1"/>
</dbReference>
<comment type="similarity">
    <text evidence="1 5 6">Belongs to the universal ribosomal protein uS8 family.</text>
</comment>
<proteinExistence type="inferred from homology"/>
<comment type="subunit">
    <text evidence="5">Part of the 30S ribosomal subunit.</text>
</comment>
<dbReference type="Pfam" id="PF00410">
    <property type="entry name" value="Ribosomal_S8"/>
    <property type="match status" value="1"/>
</dbReference>
<dbReference type="SUPFAM" id="SSF56047">
    <property type="entry name" value="Ribosomal protein S8"/>
    <property type="match status" value="1"/>
</dbReference>
<dbReference type="InterPro" id="IPR000630">
    <property type="entry name" value="Ribosomal_uS8"/>
</dbReference>
<comment type="function">
    <text evidence="5">One of the primary rRNA binding proteins, it binds directly to 16S rRNA central domain where it helps coordinate assembly of the platform of the 30S subunit.</text>
</comment>
<dbReference type="GO" id="GO:0005840">
    <property type="term" value="C:ribosome"/>
    <property type="evidence" value="ECO:0007669"/>
    <property type="project" value="UniProtKB-KW"/>
</dbReference>
<evidence type="ECO:0000256" key="3">
    <source>
        <dbReference type="ARBA" id="ARBA00023274"/>
    </source>
</evidence>
<keyword evidence="3 5" id="KW-0687">Ribonucleoprotein</keyword>
<keyword evidence="7" id="KW-0150">Chloroplast</keyword>
<dbReference type="EMBL" id="MT876215">
    <property type="protein sequence ID" value="QOJ45245.1"/>
    <property type="molecule type" value="Genomic_DNA"/>
</dbReference>
<dbReference type="GeneID" id="63351512"/>
<keyword evidence="7" id="KW-0934">Plastid</keyword>
<dbReference type="Gene3D" id="3.30.1370.30">
    <property type="match status" value="1"/>
</dbReference>
<dbReference type="InterPro" id="IPR035987">
    <property type="entry name" value="Ribosomal_uS8_sf"/>
</dbReference>
<comment type="subcellular location">
    <subcellularLocation>
        <location evidence="5">Plastid</location>
        <location evidence="5">Chloroplast</location>
    </subcellularLocation>
</comment>
<dbReference type="GO" id="GO:0009507">
    <property type="term" value="C:chloroplast"/>
    <property type="evidence" value="ECO:0007669"/>
    <property type="project" value="UniProtKB-SubCell"/>
</dbReference>
<evidence type="ECO:0000256" key="5">
    <source>
        <dbReference type="HAMAP-Rule" id="MF_01302"/>
    </source>
</evidence>
<dbReference type="PROSITE" id="PS00053">
    <property type="entry name" value="RIBOSOMAL_S8"/>
    <property type="match status" value="1"/>
</dbReference>
<sequence>MGKDTIANIITSIRNADIVKKKTVRIIATNTTKNVVRILLQEGFIEDAREHREGQKSFSVLTLRYRGRKEKTYITTSKRTSKPGLRIYSNSQKVPKVLGGMGVVIISTSQGIMTDREARRRRIGGEILCYVR</sequence>
<protein>
    <recommendedName>
        <fullName evidence="4 5">Small ribosomal subunit protein uS8c</fullName>
    </recommendedName>
</protein>
<dbReference type="AlphaFoldDB" id="A0A7M3UTJ0"/>
<evidence type="ECO:0000313" key="7">
    <source>
        <dbReference type="EMBL" id="QOJ45245.1"/>
    </source>
</evidence>
<evidence type="ECO:0000256" key="4">
    <source>
        <dbReference type="ARBA" id="ARBA00035153"/>
    </source>
</evidence>
<geneLocation type="chloroplast" evidence="7"/>
<dbReference type="GO" id="GO:0003735">
    <property type="term" value="F:structural constituent of ribosome"/>
    <property type="evidence" value="ECO:0007669"/>
    <property type="project" value="InterPro"/>
</dbReference>
<evidence type="ECO:0000256" key="1">
    <source>
        <dbReference type="ARBA" id="ARBA00006471"/>
    </source>
</evidence>
<dbReference type="GO" id="GO:0006412">
    <property type="term" value="P:translation"/>
    <property type="evidence" value="ECO:0007669"/>
    <property type="project" value="UniProtKB-UniRule"/>
</dbReference>
<dbReference type="GO" id="GO:1990904">
    <property type="term" value="C:ribonucleoprotein complex"/>
    <property type="evidence" value="ECO:0007669"/>
    <property type="project" value="UniProtKB-KW"/>
</dbReference>